<dbReference type="Gene3D" id="2.40.128.340">
    <property type="match status" value="1"/>
</dbReference>
<organism evidence="3 4">
    <name type="scientific">Chitinophaga oryziterrae</name>
    <dbReference type="NCBI Taxonomy" id="1031224"/>
    <lineage>
        <taxon>Bacteria</taxon>
        <taxon>Pseudomonadati</taxon>
        <taxon>Bacteroidota</taxon>
        <taxon>Chitinophagia</taxon>
        <taxon>Chitinophagales</taxon>
        <taxon>Chitinophagaceae</taxon>
        <taxon>Chitinophaga</taxon>
    </lineage>
</organism>
<gene>
    <name evidence="3" type="ORF">GO495_21450</name>
</gene>
<dbReference type="PROSITE" id="PS51257">
    <property type="entry name" value="PROKAR_LIPOPROTEIN"/>
    <property type="match status" value="1"/>
</dbReference>
<evidence type="ECO:0000313" key="3">
    <source>
        <dbReference type="EMBL" id="MVT43177.1"/>
    </source>
</evidence>
<dbReference type="Pfam" id="PF13517">
    <property type="entry name" value="FG-GAP_3"/>
    <property type="match status" value="2"/>
</dbReference>
<dbReference type="InterPro" id="IPR028994">
    <property type="entry name" value="Integrin_alpha_N"/>
</dbReference>
<dbReference type="AlphaFoldDB" id="A0A6N8JD22"/>
<comment type="caution">
    <text evidence="3">The sequence shown here is derived from an EMBL/GenBank/DDBJ whole genome shotgun (WGS) entry which is preliminary data.</text>
</comment>
<dbReference type="PANTHER" id="PTHR44103">
    <property type="entry name" value="PROPROTEIN CONVERTASE P"/>
    <property type="match status" value="1"/>
</dbReference>
<name>A0A6N8JD22_9BACT</name>
<protein>
    <recommendedName>
        <fullName evidence="2">Peptidase C1A papain C-terminal domain-containing protein</fullName>
    </recommendedName>
</protein>
<dbReference type="OrthoDB" id="3648721at2"/>
<dbReference type="Proteomes" id="UP000468388">
    <property type="component" value="Unassembled WGS sequence"/>
</dbReference>
<accession>A0A6N8JD22</accession>
<feature type="domain" description="Peptidase C1A papain C-terminal" evidence="2">
    <location>
        <begin position="66"/>
        <end position="284"/>
    </location>
</feature>
<keyword evidence="1" id="KW-0732">Signal</keyword>
<dbReference type="EMBL" id="WRXO01000006">
    <property type="protein sequence ID" value="MVT43177.1"/>
    <property type="molecule type" value="Genomic_DNA"/>
</dbReference>
<dbReference type="GO" id="GO:0006508">
    <property type="term" value="P:proteolysis"/>
    <property type="evidence" value="ECO:0007669"/>
    <property type="project" value="InterPro"/>
</dbReference>
<dbReference type="InterPro" id="IPR038765">
    <property type="entry name" value="Papain-like_cys_pep_sf"/>
</dbReference>
<evidence type="ECO:0000313" key="4">
    <source>
        <dbReference type="Proteomes" id="UP000468388"/>
    </source>
</evidence>
<dbReference type="PROSITE" id="PS00639">
    <property type="entry name" value="THIOL_PROTEASE_HIS"/>
    <property type="match status" value="1"/>
</dbReference>
<dbReference type="SMART" id="SM00645">
    <property type="entry name" value="Pept_C1"/>
    <property type="match status" value="1"/>
</dbReference>
<dbReference type="Pfam" id="PF00112">
    <property type="entry name" value="Peptidase_C1"/>
    <property type="match status" value="1"/>
</dbReference>
<dbReference type="SUPFAM" id="SSF69318">
    <property type="entry name" value="Integrin alpha N-terminal domain"/>
    <property type="match status" value="1"/>
</dbReference>
<evidence type="ECO:0000256" key="1">
    <source>
        <dbReference type="ARBA" id="ARBA00022729"/>
    </source>
</evidence>
<sequence length="606" mass="65790">MKTKICTLLLCMSAIMFGCKKEAAKETHKARAATNARTLGARLQDQGAYRKLIREDRLKGAKTAALCSAVDIAYLFPAPGDQGLQGSCVSWAVAYGAKSYYERGEIGWPLTSNNHVFSPQYVYSQTHYDNSEGGGGSFFSDALNLVVNQGVSTLDVTPYDPWDAYGYQSTPNPDQRRQAFYFRNTTWSALPSRNVEEIRVHLCNREPVILGFPVYPDFDNLGPGNEVYDDLSGTSRGGHGVVIVGYDDARQAFKILNQWTQWWGLDGYGWISYDLIANNNWEAYVMYDSPNPLLGETYNATTAAGMSTIGYVSGDFNGDGNTDIIHPWDYNGNLAILVHNISGGSGTNIICDQTSTGAGSGNVGMVAGDFNGDGKCDLIQGWNNGGQLALTVFASNGSSFNVAWNAPMGQGYGNIRLLPVDMDGDGKTDIAQLWNNNGKLGIFIYRSTGSSYYQAAYLPTDISPSNVGIFPADWNGDGKTDIIQCWNNGGALGIIVYGSNGSGYSVVHTGTAPQGYGNVGLVPLDYDGDGKTDFVQCWNKNGMLNLILYRSTGSSFEYIGNYATMESATNYGMLPVKRSGMKDGIAQIWKNGSSTAIFRYDVLNYQ</sequence>
<dbReference type="InterPro" id="IPR025660">
    <property type="entry name" value="Pept_his_AS"/>
</dbReference>
<dbReference type="InterPro" id="IPR013517">
    <property type="entry name" value="FG-GAP"/>
</dbReference>
<dbReference type="SUPFAM" id="SSF54001">
    <property type="entry name" value="Cysteine proteinases"/>
    <property type="match status" value="1"/>
</dbReference>
<dbReference type="Gene3D" id="3.90.70.10">
    <property type="entry name" value="Cysteine proteinases"/>
    <property type="match status" value="1"/>
</dbReference>
<dbReference type="GO" id="GO:0008234">
    <property type="term" value="F:cysteine-type peptidase activity"/>
    <property type="evidence" value="ECO:0007669"/>
    <property type="project" value="InterPro"/>
</dbReference>
<dbReference type="RefSeq" id="WP_157301779.1">
    <property type="nucleotide sequence ID" value="NZ_BAAAZB010000004.1"/>
</dbReference>
<reference evidence="3 4" key="1">
    <citation type="submission" date="2019-12" db="EMBL/GenBank/DDBJ databases">
        <title>The draft genomic sequence of strain Chitinophaga oryziterrae JCM 16595.</title>
        <authorList>
            <person name="Zhang X."/>
        </authorList>
    </citation>
    <scope>NUCLEOTIDE SEQUENCE [LARGE SCALE GENOMIC DNA]</scope>
    <source>
        <strain evidence="3 4">JCM 16595</strain>
    </source>
</reference>
<keyword evidence="4" id="KW-1185">Reference proteome</keyword>
<dbReference type="InterPro" id="IPR000668">
    <property type="entry name" value="Peptidase_C1A_C"/>
</dbReference>
<evidence type="ECO:0000259" key="2">
    <source>
        <dbReference type="SMART" id="SM00645"/>
    </source>
</evidence>
<proteinExistence type="predicted"/>
<dbReference type="PANTHER" id="PTHR44103:SF1">
    <property type="entry name" value="PROPROTEIN CONVERTASE P"/>
    <property type="match status" value="1"/>
</dbReference>
<dbReference type="CDD" id="cd02619">
    <property type="entry name" value="Peptidase_C1"/>
    <property type="match status" value="1"/>
</dbReference>